<evidence type="ECO:0000313" key="2">
    <source>
        <dbReference type="Proteomes" id="UP001151760"/>
    </source>
</evidence>
<keyword evidence="2" id="KW-1185">Reference proteome</keyword>
<dbReference type="EMBL" id="BQNB010009326">
    <property type="protein sequence ID" value="GJS61952.1"/>
    <property type="molecule type" value="Genomic_DNA"/>
</dbReference>
<organism evidence="1 2">
    <name type="scientific">Tanacetum coccineum</name>
    <dbReference type="NCBI Taxonomy" id="301880"/>
    <lineage>
        <taxon>Eukaryota</taxon>
        <taxon>Viridiplantae</taxon>
        <taxon>Streptophyta</taxon>
        <taxon>Embryophyta</taxon>
        <taxon>Tracheophyta</taxon>
        <taxon>Spermatophyta</taxon>
        <taxon>Magnoliopsida</taxon>
        <taxon>eudicotyledons</taxon>
        <taxon>Gunneridae</taxon>
        <taxon>Pentapetalae</taxon>
        <taxon>asterids</taxon>
        <taxon>campanulids</taxon>
        <taxon>Asterales</taxon>
        <taxon>Asteraceae</taxon>
        <taxon>Asteroideae</taxon>
        <taxon>Anthemideae</taxon>
        <taxon>Anthemidinae</taxon>
        <taxon>Tanacetum</taxon>
    </lineage>
</organism>
<comment type="caution">
    <text evidence="1">The sequence shown here is derived from an EMBL/GenBank/DDBJ whole genome shotgun (WGS) entry which is preliminary data.</text>
</comment>
<reference evidence="1" key="2">
    <citation type="submission" date="2022-01" db="EMBL/GenBank/DDBJ databases">
        <authorList>
            <person name="Yamashiro T."/>
            <person name="Shiraishi A."/>
            <person name="Satake H."/>
            <person name="Nakayama K."/>
        </authorList>
    </citation>
    <scope>NUCLEOTIDE SEQUENCE</scope>
</reference>
<reference evidence="1" key="1">
    <citation type="journal article" date="2022" name="Int. J. Mol. Sci.">
        <title>Draft Genome of Tanacetum Coccineum: Genomic Comparison of Closely Related Tanacetum-Family Plants.</title>
        <authorList>
            <person name="Yamashiro T."/>
            <person name="Shiraishi A."/>
            <person name="Nakayama K."/>
            <person name="Satake H."/>
        </authorList>
    </citation>
    <scope>NUCLEOTIDE SEQUENCE</scope>
</reference>
<evidence type="ECO:0000313" key="1">
    <source>
        <dbReference type="EMBL" id="GJS61952.1"/>
    </source>
</evidence>
<accession>A0ABQ4X9K9</accession>
<sequence>MSTPFWFGSKPSHSLTLSLLFLNSNIGNFHHCSPVTRFPERVHNNHIAGIDVFSEDDLDRDEMVFEYFLIIRTIPLFNSASIHSLMIRTLREWSVSRLVTRRFLESADAALNVLLRSTCKKVDLDKIIEGSRPSLDRSPFAVVGTSLTLVLRILRSSVVPGRFVCSVCMVLLIREILTRSRSSAVRVQTNVDIRHRSGAWKERI</sequence>
<name>A0ABQ4X9K9_9ASTR</name>
<protein>
    <submittedName>
        <fullName evidence="1">Uncharacterized protein</fullName>
    </submittedName>
</protein>
<dbReference type="Proteomes" id="UP001151760">
    <property type="component" value="Unassembled WGS sequence"/>
</dbReference>
<proteinExistence type="predicted"/>
<gene>
    <name evidence="1" type="ORF">Tco_0656736</name>
</gene>